<feature type="compositionally biased region" description="Basic residues" evidence="1">
    <location>
        <begin position="1"/>
        <end position="13"/>
    </location>
</feature>
<reference evidence="2" key="1">
    <citation type="submission" date="2020-02" db="EMBL/GenBank/DDBJ databases">
        <authorList>
            <person name="Meier V. D."/>
        </authorList>
    </citation>
    <scope>NUCLEOTIDE SEQUENCE</scope>
    <source>
        <strain evidence="2">AVDCRST_MAG13</strain>
    </source>
</reference>
<feature type="region of interest" description="Disordered" evidence="1">
    <location>
        <begin position="1"/>
        <end position="197"/>
    </location>
</feature>
<evidence type="ECO:0000256" key="1">
    <source>
        <dbReference type="SAM" id="MobiDB-lite"/>
    </source>
</evidence>
<sequence>ALRGRPVHRHPLRGRAPADDARPRRRARQRRLRVLLLQDGVSRHPGGVPRRRPRPHQGDRRPGHEHVHRAEHGRPGDRAPLLRRRAPGARHRAGEGGAGRAGAAPDRRAGPRAARGALPGAGGRLLHVGRAPGRHGRRRAVLRGRRARRGLRQGHGLPARGRREHAAPGVLGRHRRADRRGRAPPGRRLPLPARGGL</sequence>
<feature type="compositionally biased region" description="Low complexity" evidence="1">
    <location>
        <begin position="183"/>
        <end position="197"/>
    </location>
</feature>
<dbReference type="GO" id="GO:0004069">
    <property type="term" value="F:L-aspartate:2-oxoglutarate aminotransferase activity"/>
    <property type="evidence" value="ECO:0007669"/>
    <property type="project" value="UniProtKB-EC"/>
</dbReference>
<accession>A0A6J4TL22</accession>
<feature type="non-terminal residue" evidence="2">
    <location>
        <position position="197"/>
    </location>
</feature>
<dbReference type="EC" id="2.6.1.1" evidence="2"/>
<feature type="compositionally biased region" description="Basic residues" evidence="1">
    <location>
        <begin position="23"/>
        <end position="33"/>
    </location>
</feature>
<feature type="compositionally biased region" description="Low complexity" evidence="1">
    <location>
        <begin position="111"/>
        <end position="131"/>
    </location>
</feature>
<organism evidence="2">
    <name type="scientific">uncultured Solirubrobacteraceae bacterium</name>
    <dbReference type="NCBI Taxonomy" id="1162706"/>
    <lineage>
        <taxon>Bacteria</taxon>
        <taxon>Bacillati</taxon>
        <taxon>Actinomycetota</taxon>
        <taxon>Thermoleophilia</taxon>
        <taxon>Solirubrobacterales</taxon>
        <taxon>Solirubrobacteraceae</taxon>
        <taxon>environmental samples</taxon>
    </lineage>
</organism>
<keyword evidence="2" id="KW-0032">Aminotransferase</keyword>
<name>A0A6J4TL22_9ACTN</name>
<feature type="compositionally biased region" description="Basic and acidic residues" evidence="1">
    <location>
        <begin position="56"/>
        <end position="77"/>
    </location>
</feature>
<feature type="compositionally biased region" description="Basic residues" evidence="1">
    <location>
        <begin position="132"/>
        <end position="152"/>
    </location>
</feature>
<feature type="non-terminal residue" evidence="2">
    <location>
        <position position="1"/>
    </location>
</feature>
<gene>
    <name evidence="2" type="ORF">AVDCRST_MAG13-3735</name>
</gene>
<proteinExistence type="predicted"/>
<feature type="compositionally biased region" description="Basic residues" evidence="1">
    <location>
        <begin position="81"/>
        <end position="91"/>
    </location>
</feature>
<dbReference type="EMBL" id="CADCVO010000580">
    <property type="protein sequence ID" value="CAA9525949.1"/>
    <property type="molecule type" value="Genomic_DNA"/>
</dbReference>
<keyword evidence="2" id="KW-0808">Transferase</keyword>
<evidence type="ECO:0000313" key="2">
    <source>
        <dbReference type="EMBL" id="CAA9525949.1"/>
    </source>
</evidence>
<dbReference type="AlphaFoldDB" id="A0A6J4TL22"/>
<protein>
    <submittedName>
        <fullName evidence="2">Transcriptional regulator, GntR family domain / Aspartate aminotransferase</fullName>
        <ecNumber evidence="2">2.6.1.1</ecNumber>
    </submittedName>
</protein>
<feature type="compositionally biased region" description="Low complexity" evidence="1">
    <location>
        <begin position="34"/>
        <end position="48"/>
    </location>
</feature>